<dbReference type="PIRSF" id="PIRSF009283">
    <property type="entry name" value="HPP_dOase"/>
    <property type="match status" value="1"/>
</dbReference>
<evidence type="ECO:0000256" key="3">
    <source>
        <dbReference type="ARBA" id="ARBA00022723"/>
    </source>
</evidence>
<evidence type="ECO:0000313" key="8">
    <source>
        <dbReference type="Proteomes" id="UP001550853"/>
    </source>
</evidence>
<dbReference type="Proteomes" id="UP001550853">
    <property type="component" value="Unassembled WGS sequence"/>
</dbReference>
<dbReference type="InterPro" id="IPR037523">
    <property type="entry name" value="VOC_core"/>
</dbReference>
<comment type="cofactor">
    <cofactor evidence="1">
        <name>Fe cation</name>
        <dbReference type="ChEBI" id="CHEBI:24875"/>
    </cofactor>
</comment>
<dbReference type="PANTHER" id="PTHR11959:SF1">
    <property type="entry name" value="4-HYDROXYPHENYLPYRUVATE DIOXYGENASE"/>
    <property type="match status" value="1"/>
</dbReference>
<dbReference type="InterPro" id="IPR005956">
    <property type="entry name" value="4OHPhenylPyrv_dOase"/>
</dbReference>
<dbReference type="RefSeq" id="WP_051739558.1">
    <property type="nucleotide sequence ID" value="NZ_JBEZVI010000038.1"/>
</dbReference>
<comment type="similarity">
    <text evidence="2">Belongs to the 4HPPD family.</text>
</comment>
<dbReference type="SUPFAM" id="SSF54593">
    <property type="entry name" value="Glyoxalase/Bleomycin resistance protein/Dihydroxybiphenyl dioxygenase"/>
    <property type="match status" value="1"/>
</dbReference>
<dbReference type="CDD" id="cd07250">
    <property type="entry name" value="HPPD_C_like"/>
    <property type="match status" value="1"/>
</dbReference>
<evidence type="ECO:0000256" key="1">
    <source>
        <dbReference type="ARBA" id="ARBA00001962"/>
    </source>
</evidence>
<dbReference type="PANTHER" id="PTHR11959">
    <property type="entry name" value="4-HYDROXYPHENYLPYRUVATE DIOXYGENASE"/>
    <property type="match status" value="1"/>
</dbReference>
<keyword evidence="8" id="KW-1185">Reference proteome</keyword>
<dbReference type="InterPro" id="IPR041735">
    <property type="entry name" value="4OHPhenylPyrv_dOase_C"/>
</dbReference>
<protein>
    <submittedName>
        <fullName evidence="7">4-hydroxyphenylpyruvate dioxygenase</fullName>
        <ecNumber evidence="7">1.13.11.27</ecNumber>
    </submittedName>
</protein>
<dbReference type="PROSITE" id="PS51819">
    <property type="entry name" value="VOC"/>
    <property type="match status" value="2"/>
</dbReference>
<dbReference type="Pfam" id="PF00903">
    <property type="entry name" value="Glyoxalase"/>
    <property type="match status" value="2"/>
</dbReference>
<evidence type="ECO:0000256" key="2">
    <source>
        <dbReference type="ARBA" id="ARBA00005877"/>
    </source>
</evidence>
<keyword evidence="4" id="KW-0677">Repeat</keyword>
<organism evidence="7 8">
    <name type="scientific">Streptomyces catenulae</name>
    <dbReference type="NCBI Taxonomy" id="66875"/>
    <lineage>
        <taxon>Bacteria</taxon>
        <taxon>Bacillati</taxon>
        <taxon>Actinomycetota</taxon>
        <taxon>Actinomycetes</taxon>
        <taxon>Kitasatosporales</taxon>
        <taxon>Streptomycetaceae</taxon>
        <taxon>Streptomyces</taxon>
    </lineage>
</organism>
<gene>
    <name evidence="7" type="primary">hppD</name>
    <name evidence="7" type="ORF">AB0E61_29535</name>
</gene>
<dbReference type="InterPro" id="IPR029068">
    <property type="entry name" value="Glyas_Bleomycin-R_OHBP_Dase"/>
</dbReference>
<dbReference type="CDD" id="cd08342">
    <property type="entry name" value="HPPD_N_like"/>
    <property type="match status" value="1"/>
</dbReference>
<keyword evidence="7" id="KW-0560">Oxidoreductase</keyword>
<dbReference type="EC" id="1.13.11.27" evidence="7"/>
<dbReference type="NCBIfam" id="TIGR01263">
    <property type="entry name" value="4HPPD"/>
    <property type="match status" value="1"/>
</dbReference>
<name>A0ABV2Z8A8_9ACTN</name>
<feature type="domain" description="VOC" evidence="6">
    <location>
        <begin position="24"/>
        <end position="158"/>
    </location>
</feature>
<keyword evidence="7" id="KW-0223">Dioxygenase</keyword>
<evidence type="ECO:0000256" key="5">
    <source>
        <dbReference type="ARBA" id="ARBA00023004"/>
    </source>
</evidence>
<keyword evidence="3" id="KW-0479">Metal-binding</keyword>
<dbReference type="InterPro" id="IPR004360">
    <property type="entry name" value="Glyas_Fos-R_dOase_dom"/>
</dbReference>
<dbReference type="Gene3D" id="3.10.180.10">
    <property type="entry name" value="2,3-Dihydroxybiphenyl 1,2-Dioxygenase, domain 1"/>
    <property type="match status" value="2"/>
</dbReference>
<comment type="caution">
    <text evidence="7">The sequence shown here is derived from an EMBL/GenBank/DDBJ whole genome shotgun (WGS) entry which is preliminary data.</text>
</comment>
<evidence type="ECO:0000313" key="7">
    <source>
        <dbReference type="EMBL" id="MEU3714228.1"/>
    </source>
</evidence>
<evidence type="ECO:0000259" key="6">
    <source>
        <dbReference type="PROSITE" id="PS51819"/>
    </source>
</evidence>
<accession>A0ABV2Z8A8</accession>
<keyword evidence="5" id="KW-0408">Iron</keyword>
<dbReference type="GO" id="GO:0003868">
    <property type="term" value="F:4-hydroxyphenylpyruvate dioxygenase activity"/>
    <property type="evidence" value="ECO:0007669"/>
    <property type="project" value="UniProtKB-EC"/>
</dbReference>
<reference evidence="7 8" key="1">
    <citation type="submission" date="2024-06" db="EMBL/GenBank/DDBJ databases">
        <title>The Natural Products Discovery Center: Release of the First 8490 Sequenced Strains for Exploring Actinobacteria Biosynthetic Diversity.</title>
        <authorList>
            <person name="Kalkreuter E."/>
            <person name="Kautsar S.A."/>
            <person name="Yang D."/>
            <person name="Bader C.D."/>
            <person name="Teijaro C.N."/>
            <person name="Fluegel L."/>
            <person name="Davis C.M."/>
            <person name="Simpson J.R."/>
            <person name="Lauterbach L."/>
            <person name="Steele A.D."/>
            <person name="Gui C."/>
            <person name="Meng S."/>
            <person name="Li G."/>
            <person name="Viehrig K."/>
            <person name="Ye F."/>
            <person name="Su P."/>
            <person name="Kiefer A.F."/>
            <person name="Nichols A."/>
            <person name="Cepeda A.J."/>
            <person name="Yan W."/>
            <person name="Fan B."/>
            <person name="Jiang Y."/>
            <person name="Adhikari A."/>
            <person name="Zheng C.-J."/>
            <person name="Schuster L."/>
            <person name="Cowan T.M."/>
            <person name="Smanski M.J."/>
            <person name="Chevrette M.G."/>
            <person name="De Carvalho L.P.S."/>
            <person name="Shen B."/>
        </authorList>
    </citation>
    <scope>NUCLEOTIDE SEQUENCE [LARGE SCALE GENOMIC DNA]</scope>
    <source>
        <strain evidence="7 8">NPDC033039</strain>
    </source>
</reference>
<dbReference type="EMBL" id="JBEZVI010000038">
    <property type="protein sequence ID" value="MEU3714228.1"/>
    <property type="molecule type" value="Genomic_DNA"/>
</dbReference>
<sequence>MADTMHTQPTPGTARQADPFPVKGMDAVVFAVGNAKQAAHYYATAFGMTRVAYSGPENGSRETASYVLESGGARFVFTSVIKPVSDWGRFLADHVAAHGDGVVDLAVEVPDARAAYAYATAHGATGIEEPYETRDEHGTVVRAAIATYGETRHTLVERRDYTGPYLPGYVAAEPLVATGPRRFQAIDHCVGNVELGKMNEWVAFYNNVMGFTNMKEFVGDDIATEYSALMSKVVADGTRKVKFPLNEPAIAKKKSQIDEYLEFYGGPGVQHIALATNDIVATVRAMREAGVEFLDTPDSYYDTLGEWAGETRVPVETLRELKILVDRDEDGYLLQIFTKPVQDKPTVFFEMIERHGSMGFGKGNFKALFEAIEREQERRGNL</sequence>
<evidence type="ECO:0000256" key="4">
    <source>
        <dbReference type="ARBA" id="ARBA00022737"/>
    </source>
</evidence>
<dbReference type="InterPro" id="IPR041736">
    <property type="entry name" value="4OHPhenylPyrv_dOase_N"/>
</dbReference>
<feature type="domain" description="VOC" evidence="6">
    <location>
        <begin position="185"/>
        <end position="339"/>
    </location>
</feature>
<proteinExistence type="inferred from homology"/>